<sequence length="36" mass="4250">MLQAFTLGIQRGFNLVSLARVFAKRLHRQVRRYSSE</sequence>
<organism evidence="1 2">
    <name type="scientific">Stieleria bergensis</name>
    <dbReference type="NCBI Taxonomy" id="2528025"/>
    <lineage>
        <taxon>Bacteria</taxon>
        <taxon>Pseudomonadati</taxon>
        <taxon>Planctomycetota</taxon>
        <taxon>Planctomycetia</taxon>
        <taxon>Pirellulales</taxon>
        <taxon>Pirellulaceae</taxon>
        <taxon>Stieleria</taxon>
    </lineage>
</organism>
<accession>A0A517SX22</accession>
<protein>
    <submittedName>
        <fullName evidence="1">Uncharacterized protein</fullName>
    </submittedName>
</protein>
<evidence type="ECO:0000313" key="2">
    <source>
        <dbReference type="Proteomes" id="UP000315003"/>
    </source>
</evidence>
<dbReference type="Proteomes" id="UP000315003">
    <property type="component" value="Chromosome"/>
</dbReference>
<dbReference type="AlphaFoldDB" id="A0A517SX22"/>
<proteinExistence type="predicted"/>
<evidence type="ECO:0000313" key="1">
    <source>
        <dbReference type="EMBL" id="QDT60694.1"/>
    </source>
</evidence>
<dbReference type="EMBL" id="CP036272">
    <property type="protein sequence ID" value="QDT60694.1"/>
    <property type="molecule type" value="Genomic_DNA"/>
</dbReference>
<reference evidence="1 2" key="1">
    <citation type="submission" date="2019-02" db="EMBL/GenBank/DDBJ databases">
        <title>Deep-cultivation of Planctomycetes and their phenomic and genomic characterization uncovers novel biology.</title>
        <authorList>
            <person name="Wiegand S."/>
            <person name="Jogler M."/>
            <person name="Boedeker C."/>
            <person name="Pinto D."/>
            <person name="Vollmers J."/>
            <person name="Rivas-Marin E."/>
            <person name="Kohn T."/>
            <person name="Peeters S.H."/>
            <person name="Heuer A."/>
            <person name="Rast P."/>
            <person name="Oberbeckmann S."/>
            <person name="Bunk B."/>
            <person name="Jeske O."/>
            <person name="Meyerdierks A."/>
            <person name="Storesund J.E."/>
            <person name="Kallscheuer N."/>
            <person name="Luecker S."/>
            <person name="Lage O.M."/>
            <person name="Pohl T."/>
            <person name="Merkel B.J."/>
            <person name="Hornburger P."/>
            <person name="Mueller R.-W."/>
            <person name="Bruemmer F."/>
            <person name="Labrenz M."/>
            <person name="Spormann A.M."/>
            <person name="Op den Camp H."/>
            <person name="Overmann J."/>
            <person name="Amann R."/>
            <person name="Jetten M.S.M."/>
            <person name="Mascher T."/>
            <person name="Medema M.H."/>
            <person name="Devos D.P."/>
            <person name="Kaster A.-K."/>
            <person name="Ovreas L."/>
            <person name="Rohde M."/>
            <person name="Galperin M.Y."/>
            <person name="Jogler C."/>
        </authorList>
    </citation>
    <scope>NUCLEOTIDE SEQUENCE [LARGE SCALE GENOMIC DNA]</scope>
    <source>
        <strain evidence="1 2">SV_7m_r</strain>
    </source>
</reference>
<name>A0A517SX22_9BACT</name>
<gene>
    <name evidence="1" type="ORF">SV7mr_32200</name>
</gene>
<keyword evidence="2" id="KW-1185">Reference proteome</keyword>